<evidence type="ECO:0000313" key="2">
    <source>
        <dbReference type="EMBL" id="PMD11976.1"/>
    </source>
</evidence>
<evidence type="ECO:0000256" key="1">
    <source>
        <dbReference type="SAM" id="MobiDB-lite"/>
    </source>
</evidence>
<dbReference type="Proteomes" id="UP000235672">
    <property type="component" value="Unassembled WGS sequence"/>
</dbReference>
<name>A0A2J6PDJ7_9HELO</name>
<accession>A0A2J6PDJ7</accession>
<dbReference type="STRING" id="1745343.A0A2J6PDJ7"/>
<sequence length="117" mass="13509">MYYNYDNNSEPECNDNSKAGDDTGSDDNVLFDSENEGSDNSTADTDMDGPGYLNNGYNSNGTDITIIENTDKYYITELNEYRQSLYYISDPVESGEFEKAKRKYKVLYYEDIYLWIV</sequence>
<protein>
    <submittedName>
        <fullName evidence="2">Uncharacterized protein</fullName>
    </submittedName>
</protein>
<feature type="region of interest" description="Disordered" evidence="1">
    <location>
        <begin position="1"/>
        <end position="60"/>
    </location>
</feature>
<proteinExistence type="predicted"/>
<keyword evidence="3" id="KW-1185">Reference proteome</keyword>
<dbReference type="OrthoDB" id="4485682at2759"/>
<organism evidence="2 3">
    <name type="scientific">Hyaloscypha hepaticicola</name>
    <dbReference type="NCBI Taxonomy" id="2082293"/>
    <lineage>
        <taxon>Eukaryota</taxon>
        <taxon>Fungi</taxon>
        <taxon>Dikarya</taxon>
        <taxon>Ascomycota</taxon>
        <taxon>Pezizomycotina</taxon>
        <taxon>Leotiomycetes</taxon>
        <taxon>Helotiales</taxon>
        <taxon>Hyaloscyphaceae</taxon>
        <taxon>Hyaloscypha</taxon>
    </lineage>
</organism>
<dbReference type="EMBL" id="KZ613582">
    <property type="protein sequence ID" value="PMD11976.1"/>
    <property type="molecule type" value="Genomic_DNA"/>
</dbReference>
<dbReference type="AlphaFoldDB" id="A0A2J6PDJ7"/>
<reference evidence="2 3" key="1">
    <citation type="submission" date="2016-05" db="EMBL/GenBank/DDBJ databases">
        <title>A degradative enzymes factory behind the ericoid mycorrhizal symbiosis.</title>
        <authorList>
            <consortium name="DOE Joint Genome Institute"/>
            <person name="Martino E."/>
            <person name="Morin E."/>
            <person name="Grelet G."/>
            <person name="Kuo A."/>
            <person name="Kohler A."/>
            <person name="Daghino S."/>
            <person name="Barry K."/>
            <person name="Choi C."/>
            <person name="Cichocki N."/>
            <person name="Clum A."/>
            <person name="Copeland A."/>
            <person name="Hainaut M."/>
            <person name="Haridas S."/>
            <person name="Labutti K."/>
            <person name="Lindquist E."/>
            <person name="Lipzen A."/>
            <person name="Khouja H.-R."/>
            <person name="Murat C."/>
            <person name="Ohm R."/>
            <person name="Olson A."/>
            <person name="Spatafora J."/>
            <person name="Veneault-Fourrey C."/>
            <person name="Henrissat B."/>
            <person name="Grigoriev I."/>
            <person name="Martin F."/>
            <person name="Perotto S."/>
        </authorList>
    </citation>
    <scope>NUCLEOTIDE SEQUENCE [LARGE SCALE GENOMIC DNA]</scope>
    <source>
        <strain evidence="2 3">UAMH 7357</strain>
    </source>
</reference>
<evidence type="ECO:0000313" key="3">
    <source>
        <dbReference type="Proteomes" id="UP000235672"/>
    </source>
</evidence>
<feature type="compositionally biased region" description="Polar residues" evidence="1">
    <location>
        <begin position="1"/>
        <end position="17"/>
    </location>
</feature>
<gene>
    <name evidence="2" type="ORF">NA56DRAFT_713652</name>
</gene>